<keyword evidence="1" id="KW-0472">Membrane</keyword>
<keyword evidence="3" id="KW-1185">Reference proteome</keyword>
<gene>
    <name evidence="2" type="ORF">GCM10007391_06170</name>
</gene>
<keyword evidence="1" id="KW-1133">Transmembrane helix</keyword>
<dbReference type="EMBL" id="BMXP01000001">
    <property type="protein sequence ID" value="GGW76335.1"/>
    <property type="molecule type" value="Genomic_DNA"/>
</dbReference>
<keyword evidence="1" id="KW-0812">Transmembrane</keyword>
<feature type="transmembrane region" description="Helical" evidence="1">
    <location>
        <begin position="57"/>
        <end position="78"/>
    </location>
</feature>
<evidence type="ECO:0000313" key="3">
    <source>
        <dbReference type="Proteomes" id="UP000631300"/>
    </source>
</evidence>
<evidence type="ECO:0000313" key="2">
    <source>
        <dbReference type="EMBL" id="GGW76335.1"/>
    </source>
</evidence>
<dbReference type="AlphaFoldDB" id="A0A918JEJ1"/>
<dbReference type="Proteomes" id="UP000631300">
    <property type="component" value="Unassembled WGS sequence"/>
</dbReference>
<name>A0A918JEJ1_9ALTE</name>
<protein>
    <submittedName>
        <fullName evidence="2">Uncharacterized protein</fullName>
    </submittedName>
</protein>
<proteinExistence type="predicted"/>
<reference evidence="2" key="1">
    <citation type="journal article" date="2014" name="Int. J. Syst. Evol. Microbiol.">
        <title>Complete genome sequence of Corynebacterium casei LMG S-19264T (=DSM 44701T), isolated from a smear-ripened cheese.</title>
        <authorList>
            <consortium name="US DOE Joint Genome Institute (JGI-PGF)"/>
            <person name="Walter F."/>
            <person name="Albersmeier A."/>
            <person name="Kalinowski J."/>
            <person name="Ruckert C."/>
        </authorList>
    </citation>
    <scope>NUCLEOTIDE SEQUENCE</scope>
    <source>
        <strain evidence="2">KCTC 22164</strain>
    </source>
</reference>
<organism evidence="2 3">
    <name type="scientific">Alteromonas halophila</name>
    <dbReference type="NCBI Taxonomy" id="516698"/>
    <lineage>
        <taxon>Bacteria</taxon>
        <taxon>Pseudomonadati</taxon>
        <taxon>Pseudomonadota</taxon>
        <taxon>Gammaproteobacteria</taxon>
        <taxon>Alteromonadales</taxon>
        <taxon>Alteromonadaceae</taxon>
        <taxon>Alteromonas/Salinimonas group</taxon>
        <taxon>Alteromonas</taxon>
    </lineage>
</organism>
<reference evidence="2" key="2">
    <citation type="submission" date="2020-09" db="EMBL/GenBank/DDBJ databases">
        <authorList>
            <person name="Sun Q."/>
            <person name="Kim S."/>
        </authorList>
    </citation>
    <scope>NUCLEOTIDE SEQUENCE</scope>
    <source>
        <strain evidence="2">KCTC 22164</strain>
    </source>
</reference>
<evidence type="ECO:0000256" key="1">
    <source>
        <dbReference type="SAM" id="Phobius"/>
    </source>
</evidence>
<feature type="transmembrane region" description="Helical" evidence="1">
    <location>
        <begin position="148"/>
        <end position="168"/>
    </location>
</feature>
<accession>A0A918JEJ1</accession>
<sequence>MLDALLALPILCFLCESDKQQAFLKAAILCCTSVFIGSLIIPEQNKVVFNFLESGRYFVLGIILVLELSALVTVCLAVRASLANKEDPDLAVSNPIEKIFGPSLFSSILSLEGRVWSFALFASQITSSAYRGNQHFYYDTKDGAQSNLFGFMLLIIIEIPLVHLLLHFLWSSTAANITTGLTLFGLIFFFAEYKAVGKRPISIHENNLIIRYGLYAPFTIPLDNVSEIRPNNLFVKRSRNVKRFNYSGVPNVAINLCSPISGKTEVYLGVNSPETFINNIKHAKNAA</sequence>
<feature type="transmembrane region" description="Helical" evidence="1">
    <location>
        <begin position="174"/>
        <end position="191"/>
    </location>
</feature>
<comment type="caution">
    <text evidence="2">The sequence shown here is derived from an EMBL/GenBank/DDBJ whole genome shotgun (WGS) entry which is preliminary data.</text>
</comment>